<protein>
    <submittedName>
        <fullName evidence="3">Histidine phosphatase family protein</fullName>
    </submittedName>
</protein>
<comment type="caution">
    <text evidence="3">The sequence shown here is derived from an EMBL/GenBank/DDBJ whole genome shotgun (WGS) entry which is preliminary data.</text>
</comment>
<dbReference type="PANTHER" id="PTHR48100:SF62">
    <property type="entry name" value="GLUCOSYL-3-PHOSPHOGLYCERATE PHOSPHATASE"/>
    <property type="match status" value="1"/>
</dbReference>
<evidence type="ECO:0000256" key="2">
    <source>
        <dbReference type="PIRSR" id="PIRSR613078-2"/>
    </source>
</evidence>
<feature type="binding site" evidence="2">
    <location>
        <position position="75"/>
    </location>
    <ligand>
        <name>substrate</name>
    </ligand>
</feature>
<keyword evidence="4" id="KW-1185">Reference proteome</keyword>
<dbReference type="InterPro" id="IPR050275">
    <property type="entry name" value="PGM_Phosphatase"/>
</dbReference>
<dbReference type="GO" id="GO:0005737">
    <property type="term" value="C:cytoplasm"/>
    <property type="evidence" value="ECO:0007669"/>
    <property type="project" value="TreeGrafter"/>
</dbReference>
<organism evidence="3 4">
    <name type="scientific">Phytoactinopolyspora halophila</name>
    <dbReference type="NCBI Taxonomy" id="1981511"/>
    <lineage>
        <taxon>Bacteria</taxon>
        <taxon>Bacillati</taxon>
        <taxon>Actinomycetota</taxon>
        <taxon>Actinomycetes</taxon>
        <taxon>Jiangellales</taxon>
        <taxon>Jiangellaceae</taxon>
        <taxon>Phytoactinopolyspora</taxon>
    </lineage>
</organism>
<dbReference type="CDD" id="cd07067">
    <property type="entry name" value="HP_PGM_like"/>
    <property type="match status" value="1"/>
</dbReference>
<dbReference type="InterPro" id="IPR013078">
    <property type="entry name" value="His_Pase_superF_clade-1"/>
</dbReference>
<evidence type="ECO:0000313" key="3">
    <source>
        <dbReference type="EMBL" id="RAW09956.1"/>
    </source>
</evidence>
<evidence type="ECO:0000313" key="4">
    <source>
        <dbReference type="Proteomes" id="UP000250462"/>
    </source>
</evidence>
<sequence length="237" mass="25204">MSLRWAEKPAHSVHREARLVLIRHGESEWNAEGRIQGQHGTGLSARGRAQAEDVATYLTAAFPDPVLVVASDLERVTQTAAPYVSSTGATVEVDKRLREIDTGAWSGLIGAEVAERFPDEIAAVRRGEDIPRGGGERFADLRVRVAEALHDLARQASADANAGATPTALIFTHGGPIRVSVAAALDLPEGGHQLLDPPENCSVTVLTFVLDESGDVAAIRLGNYNGHVSARIHSLTS</sequence>
<dbReference type="Pfam" id="PF00300">
    <property type="entry name" value="His_Phos_1"/>
    <property type="match status" value="1"/>
</dbReference>
<accession>A0A329QC79</accession>
<dbReference type="RefSeq" id="WP_112260120.1">
    <property type="nucleotide sequence ID" value="NZ_QMIG01000033.1"/>
</dbReference>
<dbReference type="PROSITE" id="PS00175">
    <property type="entry name" value="PG_MUTASE"/>
    <property type="match status" value="1"/>
</dbReference>
<dbReference type="PANTHER" id="PTHR48100">
    <property type="entry name" value="BROAD-SPECIFICITY PHOSPHATASE YOR283W-RELATED"/>
    <property type="match status" value="1"/>
</dbReference>
<feature type="active site" description="Tele-phosphohistidine intermediate" evidence="1">
    <location>
        <position position="24"/>
    </location>
</feature>
<dbReference type="SMART" id="SM00855">
    <property type="entry name" value="PGAM"/>
    <property type="match status" value="1"/>
</dbReference>
<proteinExistence type="predicted"/>
<name>A0A329QC79_9ACTN</name>
<dbReference type="Proteomes" id="UP000250462">
    <property type="component" value="Unassembled WGS sequence"/>
</dbReference>
<feature type="binding site" evidence="2">
    <location>
        <begin position="125"/>
        <end position="126"/>
    </location>
    <ligand>
        <name>substrate</name>
    </ligand>
</feature>
<dbReference type="SUPFAM" id="SSF53254">
    <property type="entry name" value="Phosphoglycerate mutase-like"/>
    <property type="match status" value="1"/>
</dbReference>
<dbReference type="EMBL" id="QMIG01000033">
    <property type="protein sequence ID" value="RAW09956.1"/>
    <property type="molecule type" value="Genomic_DNA"/>
</dbReference>
<gene>
    <name evidence="3" type="ORF">DPM12_19935</name>
</gene>
<dbReference type="AlphaFoldDB" id="A0A329QC79"/>
<dbReference type="InterPro" id="IPR029033">
    <property type="entry name" value="His_PPase_superfam"/>
</dbReference>
<reference evidence="3 4" key="1">
    <citation type="submission" date="2018-06" db="EMBL/GenBank/DDBJ databases">
        <title>Phytoactinopolyspora halophila sp. nov., a novel halophilic actinomycete isolated from a saline soil in China.</title>
        <authorList>
            <person name="Tang S.-K."/>
        </authorList>
    </citation>
    <scope>NUCLEOTIDE SEQUENCE [LARGE SCALE GENOMIC DNA]</scope>
    <source>
        <strain evidence="3 4">YIM 96934</strain>
    </source>
</reference>
<feature type="binding site" evidence="2">
    <location>
        <begin position="23"/>
        <end position="30"/>
    </location>
    <ligand>
        <name>substrate</name>
    </ligand>
</feature>
<evidence type="ECO:0000256" key="1">
    <source>
        <dbReference type="PIRSR" id="PIRSR613078-1"/>
    </source>
</evidence>
<dbReference type="Gene3D" id="3.40.50.1240">
    <property type="entry name" value="Phosphoglycerate mutase-like"/>
    <property type="match status" value="1"/>
</dbReference>
<dbReference type="OrthoDB" id="7502553at2"/>
<feature type="active site" description="Proton donor/acceptor" evidence="1">
    <location>
        <position position="99"/>
    </location>
</feature>
<dbReference type="InterPro" id="IPR001345">
    <property type="entry name" value="PG/BPGM_mutase_AS"/>
</dbReference>
<dbReference type="GO" id="GO:0016791">
    <property type="term" value="F:phosphatase activity"/>
    <property type="evidence" value="ECO:0007669"/>
    <property type="project" value="TreeGrafter"/>
</dbReference>